<evidence type="ECO:0000313" key="7">
    <source>
        <dbReference type="EMBL" id="MBH1922356.1"/>
    </source>
</evidence>
<evidence type="ECO:0000256" key="5">
    <source>
        <dbReference type="SAM" id="Phobius"/>
    </source>
</evidence>
<comment type="caution">
    <text evidence="7">The sequence shown here is derived from an EMBL/GenBank/DDBJ whole genome shotgun (WGS) entry which is preliminary data.</text>
</comment>
<keyword evidence="3 5" id="KW-1133">Transmembrane helix</keyword>
<evidence type="ECO:0000259" key="6">
    <source>
        <dbReference type="Pfam" id="PF02656"/>
    </source>
</evidence>
<keyword evidence="4 5" id="KW-0472">Membrane</keyword>
<name>A0ABS0M443_9GAMM</name>
<keyword evidence="2 5" id="KW-0812">Transmembrane</keyword>
<comment type="subcellular location">
    <subcellularLocation>
        <location evidence="1">Endomembrane system</location>
        <topology evidence="1">Multi-pass membrane protein</topology>
    </subcellularLocation>
</comment>
<evidence type="ECO:0000256" key="4">
    <source>
        <dbReference type="ARBA" id="ARBA00023136"/>
    </source>
</evidence>
<sequence length="116" mass="12501">MNAACPQRDPGLQPERTALAWQRTAFSLLLLALITARTGLYREEYVLAALGCASFLVAMLLVIGSFIRQKSLMGAMALPLVWSAWFKGLLSLAVLLNALGLALHSALMLLSEGSIQ</sequence>
<protein>
    <submittedName>
        <fullName evidence="7">DUF202 domain-containing protein</fullName>
    </submittedName>
</protein>
<evidence type="ECO:0000256" key="1">
    <source>
        <dbReference type="ARBA" id="ARBA00004127"/>
    </source>
</evidence>
<evidence type="ECO:0000256" key="3">
    <source>
        <dbReference type="ARBA" id="ARBA00022989"/>
    </source>
</evidence>
<gene>
    <name evidence="7" type="ORF">I5U16_19625</name>
</gene>
<keyword evidence="8" id="KW-1185">Reference proteome</keyword>
<feature type="domain" description="DUF202" evidence="6">
    <location>
        <begin position="9"/>
        <end position="68"/>
    </location>
</feature>
<evidence type="ECO:0000256" key="2">
    <source>
        <dbReference type="ARBA" id="ARBA00022692"/>
    </source>
</evidence>
<organism evidence="7 8">
    <name type="scientific">Serratia surfactantfaciens</name>
    <dbReference type="NCBI Taxonomy" id="2741499"/>
    <lineage>
        <taxon>Bacteria</taxon>
        <taxon>Pseudomonadati</taxon>
        <taxon>Pseudomonadota</taxon>
        <taxon>Gammaproteobacteria</taxon>
        <taxon>Enterobacterales</taxon>
        <taxon>Yersiniaceae</taxon>
        <taxon>Serratia</taxon>
    </lineage>
</organism>
<reference evidence="7 8" key="1">
    <citation type="submission" date="2020-11" db="EMBL/GenBank/DDBJ databases">
        <title>Enhanced detection system for hospital associated transmission using whole genome sequencing surveillance.</title>
        <authorList>
            <person name="Harrison L.H."/>
            <person name="Van Tyne D."/>
            <person name="Marsh J.W."/>
            <person name="Griffith M.P."/>
            <person name="Snyder D.J."/>
            <person name="Cooper V.S."/>
            <person name="Mustapha M."/>
        </authorList>
    </citation>
    <scope>NUCLEOTIDE SEQUENCE [LARGE SCALE GENOMIC DNA]</scope>
    <source>
        <strain evidence="7 8">SER00227</strain>
    </source>
</reference>
<accession>A0ABS0M443</accession>
<evidence type="ECO:0000313" key="8">
    <source>
        <dbReference type="Proteomes" id="UP000635335"/>
    </source>
</evidence>
<dbReference type="Proteomes" id="UP000635335">
    <property type="component" value="Unassembled WGS sequence"/>
</dbReference>
<dbReference type="RefSeq" id="WP_019452277.1">
    <property type="nucleotide sequence ID" value="NZ_JADUMB010000008.1"/>
</dbReference>
<dbReference type="EMBL" id="JADUMB010000008">
    <property type="protein sequence ID" value="MBH1922356.1"/>
    <property type="molecule type" value="Genomic_DNA"/>
</dbReference>
<feature type="transmembrane region" description="Helical" evidence="5">
    <location>
        <begin position="47"/>
        <end position="68"/>
    </location>
</feature>
<feature type="transmembrane region" description="Helical" evidence="5">
    <location>
        <begin position="20"/>
        <end position="40"/>
    </location>
</feature>
<dbReference type="InterPro" id="IPR003807">
    <property type="entry name" value="DUF202"/>
</dbReference>
<feature type="transmembrane region" description="Helical" evidence="5">
    <location>
        <begin position="88"/>
        <end position="110"/>
    </location>
</feature>
<dbReference type="Pfam" id="PF02656">
    <property type="entry name" value="DUF202"/>
    <property type="match status" value="1"/>
</dbReference>
<proteinExistence type="predicted"/>